<sequence length="44" mass="4758">MKRKARDSCGKSWPKGDPAGACDEEAPGRPRKASAEAEINQQDD</sequence>
<evidence type="ECO:0000256" key="1">
    <source>
        <dbReference type="SAM" id="MobiDB-lite"/>
    </source>
</evidence>
<feature type="region of interest" description="Disordered" evidence="1">
    <location>
        <begin position="1"/>
        <end position="44"/>
    </location>
</feature>
<evidence type="ECO:0000313" key="3">
    <source>
        <dbReference type="Proteomes" id="UP001341444"/>
    </source>
</evidence>
<dbReference type="Proteomes" id="UP001341444">
    <property type="component" value="Unassembled WGS sequence"/>
</dbReference>
<dbReference type="RefSeq" id="WP_260525573.1">
    <property type="nucleotide sequence ID" value="NZ_JARMAB010000016.1"/>
</dbReference>
<gene>
    <name evidence="2" type="ORF">P4T90_11840</name>
</gene>
<accession>A0ABU6MGF2</accession>
<dbReference type="EMBL" id="JARMAB010000016">
    <property type="protein sequence ID" value="MED1203757.1"/>
    <property type="molecule type" value="Genomic_DNA"/>
</dbReference>
<keyword evidence="3" id="KW-1185">Reference proteome</keyword>
<organism evidence="2 3">
    <name type="scientific">Heyndrickxia acidicola</name>
    <dbReference type="NCBI Taxonomy" id="209389"/>
    <lineage>
        <taxon>Bacteria</taxon>
        <taxon>Bacillati</taxon>
        <taxon>Bacillota</taxon>
        <taxon>Bacilli</taxon>
        <taxon>Bacillales</taxon>
        <taxon>Bacillaceae</taxon>
        <taxon>Heyndrickxia</taxon>
    </lineage>
</organism>
<name>A0ABU6MGF2_9BACI</name>
<comment type="caution">
    <text evidence="2">The sequence shown here is derived from an EMBL/GenBank/DDBJ whole genome shotgun (WGS) entry which is preliminary data.</text>
</comment>
<evidence type="ECO:0000313" key="2">
    <source>
        <dbReference type="EMBL" id="MED1203757.1"/>
    </source>
</evidence>
<reference evidence="2 3" key="1">
    <citation type="submission" date="2023-03" db="EMBL/GenBank/DDBJ databases">
        <title>Bacillus Genome Sequencing.</title>
        <authorList>
            <person name="Dunlap C."/>
        </authorList>
    </citation>
    <scope>NUCLEOTIDE SEQUENCE [LARGE SCALE GENOMIC DNA]</scope>
    <source>
        <strain evidence="2 3">B-23453</strain>
    </source>
</reference>
<proteinExistence type="predicted"/>
<protein>
    <submittedName>
        <fullName evidence="2">Uncharacterized protein</fullName>
    </submittedName>
</protein>